<dbReference type="SFLD" id="SFLDG01135">
    <property type="entry name" value="C1.5.6:_HAD__Beta-PGM__Phospha"/>
    <property type="match status" value="1"/>
</dbReference>
<name>A0A076EJX9_RHOOP</name>
<dbReference type="GO" id="GO:0006281">
    <property type="term" value="P:DNA repair"/>
    <property type="evidence" value="ECO:0007669"/>
    <property type="project" value="TreeGrafter"/>
</dbReference>
<dbReference type="EMBL" id="CP008947">
    <property type="protein sequence ID" value="AII03759.1"/>
    <property type="molecule type" value="Genomic_DNA"/>
</dbReference>
<evidence type="ECO:0000313" key="1">
    <source>
        <dbReference type="EMBL" id="AII03759.1"/>
    </source>
</evidence>
<dbReference type="SUPFAM" id="SSF56784">
    <property type="entry name" value="HAD-like"/>
    <property type="match status" value="1"/>
</dbReference>
<dbReference type="InterPro" id="IPR041492">
    <property type="entry name" value="HAD_2"/>
</dbReference>
<dbReference type="NCBIfam" id="TIGR01549">
    <property type="entry name" value="HAD-SF-IA-v1"/>
    <property type="match status" value="1"/>
</dbReference>
<dbReference type="PANTHER" id="PTHR43434:SF16">
    <property type="entry name" value="BLL8046 PROTEIN"/>
    <property type="match status" value="1"/>
</dbReference>
<reference evidence="1 2" key="1">
    <citation type="submission" date="2014-07" db="EMBL/GenBank/DDBJ databases">
        <title>Genome Sequence of Rhodococcus opacus Strain R7, a Biodegrader of Mono- and Polycyclic Aromatic Hydrocarbons.</title>
        <authorList>
            <person name="Di Gennaro P."/>
            <person name="Zampolli J."/>
            <person name="Presti I."/>
            <person name="Cappelletti M."/>
            <person name="D'Ursi P."/>
            <person name="Orro A."/>
            <person name="Mezzelani A."/>
            <person name="Milanesi L."/>
        </authorList>
    </citation>
    <scope>NUCLEOTIDE SEQUENCE [LARGE SCALE GENOMIC DNA]</scope>
    <source>
        <strain evidence="1 2">R7</strain>
    </source>
</reference>
<dbReference type="InterPro" id="IPR023214">
    <property type="entry name" value="HAD_sf"/>
</dbReference>
<evidence type="ECO:0000313" key="2">
    <source>
        <dbReference type="Proteomes" id="UP000028488"/>
    </source>
</evidence>
<dbReference type="InterPro" id="IPR006439">
    <property type="entry name" value="HAD-SF_hydro_IA"/>
</dbReference>
<dbReference type="GO" id="GO:0005829">
    <property type="term" value="C:cytosol"/>
    <property type="evidence" value="ECO:0007669"/>
    <property type="project" value="TreeGrafter"/>
</dbReference>
<dbReference type="Proteomes" id="UP000028488">
    <property type="component" value="Chromosome"/>
</dbReference>
<dbReference type="Gene3D" id="3.40.50.1000">
    <property type="entry name" value="HAD superfamily/HAD-like"/>
    <property type="match status" value="1"/>
</dbReference>
<dbReference type="InterPro" id="IPR050155">
    <property type="entry name" value="HAD-like_hydrolase_sf"/>
</dbReference>
<dbReference type="GO" id="GO:0008967">
    <property type="term" value="F:phosphoglycolate phosphatase activity"/>
    <property type="evidence" value="ECO:0007669"/>
    <property type="project" value="TreeGrafter"/>
</dbReference>
<sequence length="229" mass="24636">MPSESPSAVRAALFDVDGTLVDSNYLHVRAWQRAFREVGHDVDAWRVHRAIGLDSSLLLQSFLGDDADTLGDRAKDLHKTYYLGARDSMRPLAGARELIRELHGRGVQVVLATSAPEEELDVLREVLSVDSYIAHTTSSEDVDHAKPDPGVVRAAMDRSSTSSDTAVMVGDAVWDGKAASRAGVTFVGLLSGGISRAELTEAGAEAVFEDAQDLLDHLESSPLARLLDS</sequence>
<dbReference type="Pfam" id="PF13419">
    <property type="entry name" value="HAD_2"/>
    <property type="match status" value="1"/>
</dbReference>
<keyword evidence="1" id="KW-0378">Hydrolase</keyword>
<dbReference type="eggNOG" id="COG0546">
    <property type="taxonomic scope" value="Bacteria"/>
</dbReference>
<dbReference type="RefSeq" id="WP_128638581.1">
    <property type="nucleotide sequence ID" value="NZ_CP008947.1"/>
</dbReference>
<protein>
    <submittedName>
        <fullName evidence="1">HAD family hydrolase</fullName>
    </submittedName>
</protein>
<dbReference type="PANTHER" id="PTHR43434">
    <property type="entry name" value="PHOSPHOGLYCOLATE PHOSPHATASE"/>
    <property type="match status" value="1"/>
</dbReference>
<dbReference type="AlphaFoldDB" id="A0A076EJX9"/>
<accession>A0A076EJX9</accession>
<dbReference type="SFLD" id="SFLDS00003">
    <property type="entry name" value="Haloacid_Dehalogenase"/>
    <property type="match status" value="1"/>
</dbReference>
<organism evidence="1 2">
    <name type="scientific">Rhodococcus opacus</name>
    <name type="common">Nocardia opaca</name>
    <dbReference type="NCBI Taxonomy" id="37919"/>
    <lineage>
        <taxon>Bacteria</taxon>
        <taxon>Bacillati</taxon>
        <taxon>Actinomycetota</taxon>
        <taxon>Actinomycetes</taxon>
        <taxon>Mycobacteriales</taxon>
        <taxon>Nocardiaceae</taxon>
        <taxon>Rhodococcus</taxon>
    </lineage>
</organism>
<dbReference type="InterPro" id="IPR036412">
    <property type="entry name" value="HAD-like_sf"/>
</dbReference>
<dbReference type="InterPro" id="IPR023198">
    <property type="entry name" value="PGP-like_dom2"/>
</dbReference>
<gene>
    <name evidence="1" type="ORF">EP51_03675</name>
</gene>
<dbReference type="SFLD" id="SFLDG01129">
    <property type="entry name" value="C1.5:_HAD__Beta-PGM__Phosphata"/>
    <property type="match status" value="1"/>
</dbReference>
<dbReference type="Gene3D" id="1.10.150.240">
    <property type="entry name" value="Putative phosphatase, domain 2"/>
    <property type="match status" value="1"/>
</dbReference>
<proteinExistence type="predicted"/>